<dbReference type="PANTHER" id="PTHR42865:SF8">
    <property type="entry name" value="SERINE_THREONINE TRANSPORTER SSTT"/>
    <property type="match status" value="1"/>
</dbReference>
<accession>A0A1G8C9H0</accession>
<feature type="transmembrane region" description="Helical" evidence="6">
    <location>
        <begin position="62"/>
        <end position="84"/>
    </location>
</feature>
<feature type="transmembrane region" description="Helical" evidence="6">
    <location>
        <begin position="345"/>
        <end position="370"/>
    </location>
</feature>
<dbReference type="GO" id="GO:0032329">
    <property type="term" value="P:serine transport"/>
    <property type="evidence" value="ECO:0007669"/>
    <property type="project" value="TreeGrafter"/>
</dbReference>
<dbReference type="PANTHER" id="PTHR42865">
    <property type="entry name" value="PROTON/GLUTAMATE-ASPARTATE SYMPORTER"/>
    <property type="match status" value="1"/>
</dbReference>
<dbReference type="AlphaFoldDB" id="A0A1G8C9H0"/>
<evidence type="ECO:0000256" key="3">
    <source>
        <dbReference type="ARBA" id="ARBA00022692"/>
    </source>
</evidence>
<feature type="transmembrane region" description="Helical" evidence="6">
    <location>
        <begin position="158"/>
        <end position="178"/>
    </location>
</feature>
<dbReference type="Proteomes" id="UP000243588">
    <property type="component" value="Unassembled WGS sequence"/>
</dbReference>
<evidence type="ECO:0000256" key="4">
    <source>
        <dbReference type="ARBA" id="ARBA00022989"/>
    </source>
</evidence>
<feature type="transmembrane region" description="Helical" evidence="6">
    <location>
        <begin position="184"/>
        <end position="208"/>
    </location>
</feature>
<keyword evidence="2" id="KW-0813">Transport</keyword>
<feature type="transmembrane region" description="Helical" evidence="6">
    <location>
        <begin position="261"/>
        <end position="289"/>
    </location>
</feature>
<evidence type="ECO:0000313" key="7">
    <source>
        <dbReference type="EMBL" id="SDH41959.1"/>
    </source>
</evidence>
<feature type="transmembrane region" description="Helical" evidence="6">
    <location>
        <begin position="119"/>
        <end position="137"/>
    </location>
</feature>
<organism evidence="7 8">
    <name type="scientific">Myroides phaeus</name>
    <dbReference type="NCBI Taxonomy" id="702745"/>
    <lineage>
        <taxon>Bacteria</taxon>
        <taxon>Pseudomonadati</taxon>
        <taxon>Bacteroidota</taxon>
        <taxon>Flavobacteriia</taxon>
        <taxon>Flavobacteriales</taxon>
        <taxon>Flavobacteriaceae</taxon>
        <taxon>Myroides</taxon>
    </lineage>
</organism>
<dbReference type="SUPFAM" id="SSF118215">
    <property type="entry name" value="Proton glutamate symport protein"/>
    <property type="match status" value="1"/>
</dbReference>
<evidence type="ECO:0000313" key="8">
    <source>
        <dbReference type="Proteomes" id="UP000243588"/>
    </source>
</evidence>
<feature type="transmembrane region" description="Helical" evidence="6">
    <location>
        <begin position="301"/>
        <end position="325"/>
    </location>
</feature>
<dbReference type="InterPro" id="IPR001991">
    <property type="entry name" value="Na-dicarboxylate_symporter"/>
</dbReference>
<dbReference type="Gene3D" id="1.10.3860.10">
    <property type="entry name" value="Sodium:dicarboxylate symporter"/>
    <property type="match status" value="1"/>
</dbReference>
<gene>
    <name evidence="7" type="ORF">SAMN05421818_103191</name>
</gene>
<reference evidence="8" key="1">
    <citation type="submission" date="2016-10" db="EMBL/GenBank/DDBJ databases">
        <authorList>
            <person name="Varghese N."/>
            <person name="Submissions S."/>
        </authorList>
    </citation>
    <scope>NUCLEOTIDE SEQUENCE [LARGE SCALE GENOMIC DNA]</scope>
    <source>
        <strain evidence="8">DSM 23313</strain>
    </source>
</reference>
<keyword evidence="5 6" id="KW-0472">Membrane</keyword>
<dbReference type="Pfam" id="PF00375">
    <property type="entry name" value="SDF"/>
    <property type="match status" value="1"/>
</dbReference>
<dbReference type="GO" id="GO:0005295">
    <property type="term" value="F:neutral L-amino acid:sodium symporter activity"/>
    <property type="evidence" value="ECO:0007669"/>
    <property type="project" value="TreeGrafter"/>
</dbReference>
<keyword evidence="8" id="KW-1185">Reference proteome</keyword>
<sequence length="379" mass="40494">MQIIIAIFLGSILGNVLPEQIGRIFSTFNSVFGSFLSFSIPLIIIGLIVPAIGNIGKNAGKLLLITTAIAYGSTLFAGFISYGVSYSIFPSILSTESFENISENTRNLVPFFEIGMPPLFDVMSALILSFLLGITISKNDFPYLEGVFNEFQKIVMSLINKAIIPFLPLFIFGIFLNMTYNGQVFAVLDTFVKIIGVIFVLHIFVLLFQYTIAGVVSKKNPLTLMRNMLPAYFTALGTQSSAAAIPITLKQTLKNDVNPTIAGFTIPLCATIHLGGSTLKIVACAIALMLVQGTTIDPLQIVGFIFMLGIAMVAAPGVPGGAIMASLGVLHSILGFDTEQQSLMIALYIAMDSFGTACNVMGDGAIAVIVNKISSKSIA</sequence>
<evidence type="ECO:0000256" key="5">
    <source>
        <dbReference type="ARBA" id="ARBA00023136"/>
    </source>
</evidence>
<dbReference type="PRINTS" id="PR00173">
    <property type="entry name" value="EDTRNSPORT"/>
</dbReference>
<feature type="transmembrane region" description="Helical" evidence="6">
    <location>
        <begin position="28"/>
        <end position="50"/>
    </location>
</feature>
<dbReference type="GO" id="GO:0005886">
    <property type="term" value="C:plasma membrane"/>
    <property type="evidence" value="ECO:0007669"/>
    <property type="project" value="TreeGrafter"/>
</dbReference>
<protein>
    <submittedName>
        <fullName evidence="7">Na+/H+-dicarboxylate symporter</fullName>
    </submittedName>
</protein>
<name>A0A1G8C9H0_9FLAO</name>
<evidence type="ECO:0000256" key="2">
    <source>
        <dbReference type="ARBA" id="ARBA00022448"/>
    </source>
</evidence>
<proteinExistence type="predicted"/>
<dbReference type="InterPro" id="IPR036458">
    <property type="entry name" value="Na:dicarbo_symporter_sf"/>
</dbReference>
<evidence type="ECO:0000256" key="1">
    <source>
        <dbReference type="ARBA" id="ARBA00004141"/>
    </source>
</evidence>
<feature type="transmembrane region" description="Helical" evidence="6">
    <location>
        <begin position="229"/>
        <end position="249"/>
    </location>
</feature>
<comment type="subcellular location">
    <subcellularLocation>
        <location evidence="1">Membrane</location>
        <topology evidence="1">Multi-pass membrane protein</topology>
    </subcellularLocation>
</comment>
<dbReference type="EMBL" id="FNDQ01000003">
    <property type="protein sequence ID" value="SDH41959.1"/>
    <property type="molecule type" value="Genomic_DNA"/>
</dbReference>
<keyword evidence="3 6" id="KW-0812">Transmembrane</keyword>
<dbReference type="STRING" id="702745.SAMN05421818_103191"/>
<evidence type="ECO:0000256" key="6">
    <source>
        <dbReference type="SAM" id="Phobius"/>
    </source>
</evidence>
<keyword evidence="4 6" id="KW-1133">Transmembrane helix</keyword>